<proteinExistence type="predicted"/>
<keyword evidence="2" id="KW-1185">Reference proteome</keyword>
<reference evidence="1 2" key="1">
    <citation type="journal article" date="2015" name="Sci. Rep.">
        <title>The power of single molecule real-time sequencing technology in the de novo assembly of a eukaryotic genome.</title>
        <authorList>
            <person name="Sakai H."/>
            <person name="Naito K."/>
            <person name="Ogiso-Tanaka E."/>
            <person name="Takahashi Y."/>
            <person name="Iseki K."/>
            <person name="Muto C."/>
            <person name="Satou K."/>
            <person name="Teruya K."/>
            <person name="Shiroma A."/>
            <person name="Shimoji M."/>
            <person name="Hirano T."/>
            <person name="Itoh T."/>
            <person name="Kaga A."/>
            <person name="Tomooka N."/>
        </authorList>
    </citation>
    <scope>NUCLEOTIDE SEQUENCE [LARGE SCALE GENOMIC DNA]</scope>
    <source>
        <strain evidence="2">cv. Shumari</strain>
    </source>
</reference>
<evidence type="ECO:0000313" key="1">
    <source>
        <dbReference type="EMBL" id="BAT89545.1"/>
    </source>
</evidence>
<dbReference type="EMBL" id="AP015039">
    <property type="protein sequence ID" value="BAT89545.1"/>
    <property type="molecule type" value="Genomic_DNA"/>
</dbReference>
<gene>
    <name evidence="1" type="primary">Vigan.06G052100</name>
    <name evidence="1" type="ORF">VIGAN_06052100</name>
</gene>
<name>A0A0S3S9U7_PHAAN</name>
<feature type="non-terminal residue" evidence="1">
    <location>
        <position position="103"/>
    </location>
</feature>
<sequence>MMESLTLSNLQRSVAVLCPLECYRSRVLCSVLRPSHLEAFFFIEVWSNCRRCSCRTVIGEGNVVGVPFMRQGTIKVGNCHWRCIFKRNCNRLGRNMFVIRFWM</sequence>
<dbReference type="AlphaFoldDB" id="A0A0S3S9U7"/>
<dbReference type="Proteomes" id="UP000291084">
    <property type="component" value="Chromosome 6"/>
</dbReference>
<evidence type="ECO:0000313" key="2">
    <source>
        <dbReference type="Proteomes" id="UP000291084"/>
    </source>
</evidence>
<protein>
    <submittedName>
        <fullName evidence="1">Uncharacterized protein</fullName>
    </submittedName>
</protein>
<organism evidence="1 2">
    <name type="scientific">Vigna angularis var. angularis</name>
    <dbReference type="NCBI Taxonomy" id="157739"/>
    <lineage>
        <taxon>Eukaryota</taxon>
        <taxon>Viridiplantae</taxon>
        <taxon>Streptophyta</taxon>
        <taxon>Embryophyta</taxon>
        <taxon>Tracheophyta</taxon>
        <taxon>Spermatophyta</taxon>
        <taxon>Magnoliopsida</taxon>
        <taxon>eudicotyledons</taxon>
        <taxon>Gunneridae</taxon>
        <taxon>Pentapetalae</taxon>
        <taxon>rosids</taxon>
        <taxon>fabids</taxon>
        <taxon>Fabales</taxon>
        <taxon>Fabaceae</taxon>
        <taxon>Papilionoideae</taxon>
        <taxon>50 kb inversion clade</taxon>
        <taxon>NPAAA clade</taxon>
        <taxon>indigoferoid/millettioid clade</taxon>
        <taxon>Phaseoleae</taxon>
        <taxon>Vigna</taxon>
    </lineage>
</organism>
<accession>A0A0S3S9U7</accession>